<dbReference type="SUPFAM" id="SSF103088">
    <property type="entry name" value="OmpA-like"/>
    <property type="match status" value="1"/>
</dbReference>
<dbReference type="InterPro" id="IPR050330">
    <property type="entry name" value="Bact_OuterMem_StrucFunc"/>
</dbReference>
<dbReference type="EMBL" id="JAJTWT010000001">
    <property type="protein sequence ID" value="MCE4535771.1"/>
    <property type="molecule type" value="Genomic_DNA"/>
</dbReference>
<dbReference type="InterPro" id="IPR006664">
    <property type="entry name" value="OMP_bac"/>
</dbReference>
<keyword evidence="3" id="KW-0998">Cell outer membrane</keyword>
<dbReference type="PANTHER" id="PTHR30329">
    <property type="entry name" value="STATOR ELEMENT OF FLAGELLAR MOTOR COMPLEX"/>
    <property type="match status" value="1"/>
</dbReference>
<evidence type="ECO:0000313" key="7">
    <source>
        <dbReference type="EMBL" id="MCE4535771.1"/>
    </source>
</evidence>
<dbReference type="PRINTS" id="PR01021">
    <property type="entry name" value="OMPADOMAIN"/>
</dbReference>
<accession>A0ABS8XAF8</accession>
<evidence type="ECO:0000313" key="8">
    <source>
        <dbReference type="Proteomes" id="UP001201463"/>
    </source>
</evidence>
<evidence type="ECO:0000256" key="5">
    <source>
        <dbReference type="SAM" id="Phobius"/>
    </source>
</evidence>
<feature type="transmembrane region" description="Helical" evidence="5">
    <location>
        <begin position="50"/>
        <end position="69"/>
    </location>
</feature>
<sequence length="340" mass="36943">MDAPDIYATAKTALRDNVKLVLSALAGVASLLLAGTPFSGLGSLPVDWRLGVALFSIGLAFCLLCLIFWRLLKTLEPMLVGFEDLLDSLDLDGIKEPRRRRAIADLRRVFADERTRRLPDGLPSVDALVEQIGQDWDPVAGHPRPEHKERYEKNLAMLEGLNVWAAFVTLQQLVSKALNRTVLAGMVVLAAILTFAWAANPPKAGAEEKPPVIVYEGATKPPLEAGQISFGPMLFASDKSDLDEAARKVLSGARLQLQTWPDSVVLVRANTDTRGTSRRNAKLAKERSEAVARELAKSGGIATNRIFVAALGLDDLPVITAANVDSAQNRSVVLIVQRQR</sequence>
<evidence type="ECO:0000256" key="4">
    <source>
        <dbReference type="PROSITE-ProRule" id="PRU00473"/>
    </source>
</evidence>
<dbReference type="Pfam" id="PF00691">
    <property type="entry name" value="OmpA"/>
    <property type="match status" value="1"/>
</dbReference>
<dbReference type="RefSeq" id="WP_233388459.1">
    <property type="nucleotide sequence ID" value="NZ_JAJTWT010000001.1"/>
</dbReference>
<feature type="transmembrane region" description="Helical" evidence="5">
    <location>
        <begin position="180"/>
        <end position="199"/>
    </location>
</feature>
<dbReference type="InterPro" id="IPR006665">
    <property type="entry name" value="OmpA-like"/>
</dbReference>
<evidence type="ECO:0000256" key="2">
    <source>
        <dbReference type="ARBA" id="ARBA00023136"/>
    </source>
</evidence>
<evidence type="ECO:0000256" key="3">
    <source>
        <dbReference type="ARBA" id="ARBA00023237"/>
    </source>
</evidence>
<keyword evidence="5" id="KW-0812">Transmembrane</keyword>
<feature type="domain" description="OmpA-like" evidence="6">
    <location>
        <begin position="224"/>
        <end position="340"/>
    </location>
</feature>
<name>A0ABS8XAF8_9BURK</name>
<dbReference type="Proteomes" id="UP001201463">
    <property type="component" value="Unassembled WGS sequence"/>
</dbReference>
<comment type="caution">
    <text evidence="7">The sequence shown here is derived from an EMBL/GenBank/DDBJ whole genome shotgun (WGS) entry which is preliminary data.</text>
</comment>
<dbReference type="PROSITE" id="PS51123">
    <property type="entry name" value="OMPA_2"/>
    <property type="match status" value="1"/>
</dbReference>
<comment type="subcellular location">
    <subcellularLocation>
        <location evidence="1">Cell outer membrane</location>
    </subcellularLocation>
</comment>
<keyword evidence="5" id="KW-1133">Transmembrane helix</keyword>
<organism evidence="7 8">
    <name type="scientific">Pelomonas caseinilytica</name>
    <dbReference type="NCBI Taxonomy" id="2906763"/>
    <lineage>
        <taxon>Bacteria</taxon>
        <taxon>Pseudomonadati</taxon>
        <taxon>Pseudomonadota</taxon>
        <taxon>Betaproteobacteria</taxon>
        <taxon>Burkholderiales</taxon>
        <taxon>Sphaerotilaceae</taxon>
        <taxon>Roseateles</taxon>
    </lineage>
</organism>
<evidence type="ECO:0000259" key="6">
    <source>
        <dbReference type="PROSITE" id="PS51123"/>
    </source>
</evidence>
<dbReference type="InterPro" id="IPR036737">
    <property type="entry name" value="OmpA-like_sf"/>
</dbReference>
<dbReference type="PANTHER" id="PTHR30329:SF21">
    <property type="entry name" value="LIPOPROTEIN YIAD-RELATED"/>
    <property type="match status" value="1"/>
</dbReference>
<keyword evidence="8" id="KW-1185">Reference proteome</keyword>
<dbReference type="Gene3D" id="3.30.1330.60">
    <property type="entry name" value="OmpA-like domain"/>
    <property type="match status" value="1"/>
</dbReference>
<dbReference type="CDD" id="cd07185">
    <property type="entry name" value="OmpA_C-like"/>
    <property type="match status" value="1"/>
</dbReference>
<feature type="transmembrane region" description="Helical" evidence="5">
    <location>
        <begin position="20"/>
        <end position="38"/>
    </location>
</feature>
<evidence type="ECO:0000256" key="1">
    <source>
        <dbReference type="ARBA" id="ARBA00004442"/>
    </source>
</evidence>
<proteinExistence type="predicted"/>
<protein>
    <submittedName>
        <fullName evidence="7">OmpA family protein</fullName>
    </submittedName>
</protein>
<gene>
    <name evidence="7" type="ORF">LXT12_00660</name>
</gene>
<keyword evidence="2 4" id="KW-0472">Membrane</keyword>
<reference evidence="7 8" key="1">
    <citation type="submission" date="2021-12" db="EMBL/GenBank/DDBJ databases">
        <title>Genome seq of p7.</title>
        <authorList>
            <person name="Seo T."/>
        </authorList>
    </citation>
    <scope>NUCLEOTIDE SEQUENCE [LARGE SCALE GENOMIC DNA]</scope>
    <source>
        <strain evidence="7 8">P7</strain>
    </source>
</reference>